<dbReference type="PROSITE" id="PS00111">
    <property type="entry name" value="PGLYCERATE_KINASE"/>
    <property type="match status" value="1"/>
</dbReference>
<dbReference type="AlphaFoldDB" id="A0A0Q9YZL5"/>
<evidence type="ECO:0000256" key="15">
    <source>
        <dbReference type="PIRSR" id="PIRSR000724-1"/>
    </source>
</evidence>
<keyword evidence="11 14" id="KW-0418">Kinase</keyword>
<feature type="binding site" evidence="15">
    <location>
        <position position="110"/>
    </location>
    <ligand>
        <name>(2R)-3-phosphoglycerate</name>
        <dbReference type="ChEBI" id="CHEBI:58272"/>
    </ligand>
</feature>
<comment type="catalytic activity">
    <reaction evidence="1 14 17">
        <text>(2R)-3-phosphoglycerate + ATP = (2R)-3-phospho-glyceroyl phosphate + ADP</text>
        <dbReference type="Rhea" id="RHEA:14801"/>
        <dbReference type="ChEBI" id="CHEBI:30616"/>
        <dbReference type="ChEBI" id="CHEBI:57604"/>
        <dbReference type="ChEBI" id="CHEBI:58272"/>
        <dbReference type="ChEBI" id="CHEBI:456216"/>
        <dbReference type="EC" id="2.7.2.3"/>
    </reaction>
</comment>
<evidence type="ECO:0000313" key="19">
    <source>
        <dbReference type="EMBL" id="MCS5712583.1"/>
    </source>
</evidence>
<evidence type="ECO:0000256" key="12">
    <source>
        <dbReference type="ARBA" id="ARBA00022840"/>
    </source>
</evidence>
<evidence type="ECO:0000256" key="4">
    <source>
        <dbReference type="ARBA" id="ARBA00008982"/>
    </source>
</evidence>
<feature type="binding site" evidence="14 16">
    <location>
        <position position="316"/>
    </location>
    <ligand>
        <name>ATP</name>
        <dbReference type="ChEBI" id="CHEBI:30616"/>
    </ligand>
</feature>
<dbReference type="GO" id="GO:0043531">
    <property type="term" value="F:ADP binding"/>
    <property type="evidence" value="ECO:0007669"/>
    <property type="project" value="TreeGrafter"/>
</dbReference>
<dbReference type="PRINTS" id="PR00477">
    <property type="entry name" value="PHGLYCKINASE"/>
</dbReference>
<evidence type="ECO:0000256" key="9">
    <source>
        <dbReference type="ARBA" id="ARBA00022679"/>
    </source>
</evidence>
<evidence type="ECO:0000256" key="8">
    <source>
        <dbReference type="ARBA" id="ARBA00022490"/>
    </source>
</evidence>
<keyword evidence="8 14" id="KW-0963">Cytoplasm</keyword>
<accession>A0A0Q9YZL5</accession>
<feature type="binding site" evidence="14">
    <location>
        <position position="110"/>
    </location>
    <ligand>
        <name>substrate</name>
    </ligand>
</feature>
<proteinExistence type="inferred from homology"/>
<evidence type="ECO:0000256" key="16">
    <source>
        <dbReference type="PIRSR" id="PIRSR000724-2"/>
    </source>
</evidence>
<dbReference type="EC" id="2.7.2.3" evidence="6 14"/>
<feature type="binding site" evidence="14">
    <location>
        <position position="143"/>
    </location>
    <ligand>
        <name>substrate</name>
    </ligand>
</feature>
<evidence type="ECO:0000256" key="2">
    <source>
        <dbReference type="ARBA" id="ARBA00004496"/>
    </source>
</evidence>
<dbReference type="InterPro" id="IPR015824">
    <property type="entry name" value="Phosphoglycerate_kinase_N"/>
</dbReference>
<evidence type="ECO:0000256" key="14">
    <source>
        <dbReference type="HAMAP-Rule" id="MF_00145"/>
    </source>
</evidence>
<keyword evidence="13 14" id="KW-0324">Glycolysis</keyword>
<organism evidence="18">
    <name type="scientific">Candidatus Berkiella aquae</name>
    <dbReference type="NCBI Taxonomy" id="295108"/>
    <lineage>
        <taxon>Bacteria</taxon>
        <taxon>Pseudomonadati</taxon>
        <taxon>Pseudomonadota</taxon>
        <taxon>Gammaproteobacteria</taxon>
        <taxon>Candidatus Berkiellales</taxon>
        <taxon>Candidatus Berkiellaceae</taxon>
        <taxon>Candidatus Berkiella</taxon>
    </lineage>
</organism>
<keyword evidence="20" id="KW-1185">Reference proteome</keyword>
<reference evidence="19" key="2">
    <citation type="journal article" date="2016" name="Genome Announc.">
        <title>Draft Genome Sequences of Two Novel Amoeba-Resistant Intranuclear Bacteria, 'Candidatus Berkiella cookevillensis' and 'Candidatus Berkiella aquae'.</title>
        <authorList>
            <person name="Mehari Y.T."/>
            <person name="Arivett B.A."/>
            <person name="Farone A.L."/>
            <person name="Gunderson J.H."/>
            <person name="Farone M.B."/>
        </authorList>
    </citation>
    <scope>NUCLEOTIDE SEQUENCE</scope>
    <source>
        <strain evidence="19">HT99</strain>
    </source>
</reference>
<dbReference type="OrthoDB" id="9808460at2"/>
<dbReference type="EMBL" id="LKAJ02000001">
    <property type="protein sequence ID" value="MCS5712583.1"/>
    <property type="molecule type" value="Genomic_DNA"/>
</dbReference>
<dbReference type="GO" id="GO:0005524">
    <property type="term" value="F:ATP binding"/>
    <property type="evidence" value="ECO:0007669"/>
    <property type="project" value="UniProtKB-KW"/>
</dbReference>
<dbReference type="FunFam" id="3.40.50.1260:FF:000002">
    <property type="entry name" value="Phosphoglycerate kinase"/>
    <property type="match status" value="1"/>
</dbReference>
<sequence length="392" mass="42087">MQKMAEIALAGKTVLIREDFNVPMQDGKITHSARIEAALPTLRMALAQGAKVIVMSHLGRPVEGQFDAQYSLKPVADYLEKALEQPVPLFDIDHVPNLQPSQIALLENVRFLEGEEKNAPLLAKRLAALCDIFVMDAFAVAHRAQASTVGVAEYARAVCAGPLLQKELQALNKIFDHPQKPVLAIVGGSKVSTKLQVLTNMLDKVDILVLGGGIANTFLKAKGLPVGDSLYEPDLVPTAQELLLKAQRLGKIIWLPEDVVVSDTMDKQAKTTTKLVNEVSAGDKIFDIGTLARESLLNTIQSAKTILWNGPVGVFELEPFAMGTQTLAEAIAMSPAFSVAGGGDTLAAIEQFQVSEKISYLSTGGGAFLEALEGITLPAVAILEERSKELMV</sequence>
<evidence type="ECO:0000256" key="7">
    <source>
        <dbReference type="ARBA" id="ARBA00016471"/>
    </source>
</evidence>
<protein>
    <recommendedName>
        <fullName evidence="7 14">Phosphoglycerate kinase</fullName>
        <ecNumber evidence="6 14">2.7.2.3</ecNumber>
    </recommendedName>
</protein>
<comment type="subcellular location">
    <subcellularLocation>
        <location evidence="2 14">Cytoplasm</location>
    </subcellularLocation>
</comment>
<dbReference type="PIRSF" id="PIRSF000724">
    <property type="entry name" value="Pgk"/>
    <property type="match status" value="1"/>
</dbReference>
<dbReference type="UniPathway" id="UPA00109">
    <property type="reaction ID" value="UER00185"/>
</dbReference>
<feature type="binding site" evidence="14 15">
    <location>
        <begin position="57"/>
        <end position="60"/>
    </location>
    <ligand>
        <name>substrate</name>
    </ligand>
</feature>
<dbReference type="Proteomes" id="UP000051497">
    <property type="component" value="Unassembled WGS sequence"/>
</dbReference>
<comment type="similarity">
    <text evidence="4 14 17">Belongs to the phosphoglycerate kinase family.</text>
</comment>
<comment type="caution">
    <text evidence="18">The sequence shown here is derived from an EMBL/GenBank/DDBJ whole genome shotgun (WGS) entry which is preliminary data.</text>
</comment>
<evidence type="ECO:0000256" key="1">
    <source>
        <dbReference type="ARBA" id="ARBA00000642"/>
    </source>
</evidence>
<feature type="binding site" evidence="15">
    <location>
        <position position="143"/>
    </location>
    <ligand>
        <name>(2R)-3-phosphoglycerate</name>
        <dbReference type="ChEBI" id="CHEBI:58272"/>
    </ligand>
</feature>
<feature type="binding site" evidence="14 16">
    <location>
        <position position="194"/>
    </location>
    <ligand>
        <name>ATP</name>
        <dbReference type="ChEBI" id="CHEBI:30616"/>
    </ligand>
</feature>
<dbReference type="FunFam" id="3.40.50.1260:FF:000001">
    <property type="entry name" value="Phosphoglycerate kinase"/>
    <property type="match status" value="1"/>
</dbReference>
<dbReference type="GO" id="GO:0006096">
    <property type="term" value="P:glycolytic process"/>
    <property type="evidence" value="ECO:0007669"/>
    <property type="project" value="UniProtKB-UniRule"/>
</dbReference>
<keyword evidence="9 14" id="KW-0808">Transferase</keyword>
<dbReference type="InterPro" id="IPR015911">
    <property type="entry name" value="Phosphoglycerate_kinase_CS"/>
</dbReference>
<dbReference type="GO" id="GO:0005829">
    <property type="term" value="C:cytosol"/>
    <property type="evidence" value="ECO:0007669"/>
    <property type="project" value="TreeGrafter"/>
</dbReference>
<reference evidence="19" key="3">
    <citation type="submission" date="2021-06" db="EMBL/GenBank/DDBJ databases">
        <title>Genomic Description and Analysis of Intracellular Bacteria, Candidatus Berkiella cookevillensis and Candidatus Berkiella aquae.</title>
        <authorList>
            <person name="Kidane D.T."/>
            <person name="Mehari Y.T."/>
            <person name="Rice F.C."/>
            <person name="Arivett B.A."/>
            <person name="Farone A.L."/>
            <person name="Berk S.G."/>
            <person name="Farone M.B."/>
        </authorList>
    </citation>
    <scope>NUCLEOTIDE SEQUENCE</scope>
    <source>
        <strain evidence="19">HT99</strain>
    </source>
</reference>
<evidence type="ECO:0000256" key="5">
    <source>
        <dbReference type="ARBA" id="ARBA00011245"/>
    </source>
</evidence>
<comment type="pathway">
    <text evidence="3 14">Carbohydrate degradation; glycolysis; pyruvate from D-glyceraldehyde 3-phosphate: step 2/5.</text>
</comment>
<dbReference type="SUPFAM" id="SSF53748">
    <property type="entry name" value="Phosphoglycerate kinase"/>
    <property type="match status" value="1"/>
</dbReference>
<dbReference type="STRING" id="295108.HT99x_00634"/>
<feature type="binding site" evidence="14 15">
    <location>
        <begin position="19"/>
        <end position="21"/>
    </location>
    <ligand>
        <name>substrate</name>
    </ligand>
</feature>
<evidence type="ECO:0000256" key="10">
    <source>
        <dbReference type="ARBA" id="ARBA00022741"/>
    </source>
</evidence>
<dbReference type="HAMAP" id="MF_00145">
    <property type="entry name" value="Phosphoglyc_kinase"/>
    <property type="match status" value="1"/>
</dbReference>
<dbReference type="PATRIC" id="fig|1590043.3.peg.635"/>
<dbReference type="Pfam" id="PF00162">
    <property type="entry name" value="PGK"/>
    <property type="match status" value="1"/>
</dbReference>
<feature type="binding site" evidence="15">
    <location>
        <position position="34"/>
    </location>
    <ligand>
        <name>(2R)-3-phosphoglycerate</name>
        <dbReference type="ChEBI" id="CHEBI:58272"/>
    </ligand>
</feature>
<dbReference type="PANTHER" id="PTHR11406:SF23">
    <property type="entry name" value="PHOSPHOGLYCERATE KINASE 1, CHLOROPLASTIC-RELATED"/>
    <property type="match status" value="1"/>
</dbReference>
<comment type="subunit">
    <text evidence="5 14">Monomer.</text>
</comment>
<evidence type="ECO:0000256" key="17">
    <source>
        <dbReference type="RuleBase" id="RU000532"/>
    </source>
</evidence>
<dbReference type="GO" id="GO:0006094">
    <property type="term" value="P:gluconeogenesis"/>
    <property type="evidence" value="ECO:0007669"/>
    <property type="project" value="TreeGrafter"/>
</dbReference>
<dbReference type="EMBL" id="LKAJ01000002">
    <property type="protein sequence ID" value="KRG22215.1"/>
    <property type="molecule type" value="Genomic_DNA"/>
</dbReference>
<dbReference type="GO" id="GO:0004618">
    <property type="term" value="F:phosphoglycerate kinase activity"/>
    <property type="evidence" value="ECO:0007669"/>
    <property type="project" value="UniProtKB-UniRule"/>
</dbReference>
<feature type="binding site" evidence="14">
    <location>
        <position position="34"/>
    </location>
    <ligand>
        <name>substrate</name>
    </ligand>
</feature>
<dbReference type="PANTHER" id="PTHR11406">
    <property type="entry name" value="PHOSPHOGLYCERATE KINASE"/>
    <property type="match status" value="1"/>
</dbReference>
<reference evidence="18" key="1">
    <citation type="submission" date="2015-09" db="EMBL/GenBank/DDBJ databases">
        <title>Draft Genome Sequences of Two Novel Amoeba-resistant Intranuclear Bacteria, Candidatus Berkiella cookevillensis and Candidatus Berkiella aquae.</title>
        <authorList>
            <person name="Mehari Y.T."/>
            <person name="Arivett B.A."/>
            <person name="Farone A.L."/>
            <person name="Gunderson J.H."/>
            <person name="Farone M.B."/>
        </authorList>
    </citation>
    <scope>NUCLEOTIDE SEQUENCE [LARGE SCALE GENOMIC DNA]</scope>
    <source>
        <strain evidence="18">HT99</strain>
    </source>
</reference>
<feature type="binding site" evidence="14 16">
    <location>
        <begin position="342"/>
        <end position="345"/>
    </location>
    <ligand>
        <name>ATP</name>
        <dbReference type="ChEBI" id="CHEBI:30616"/>
    </ligand>
</feature>
<name>A0A0Q9YZL5_9GAMM</name>
<evidence type="ECO:0000313" key="20">
    <source>
        <dbReference type="Proteomes" id="UP000051497"/>
    </source>
</evidence>
<evidence type="ECO:0000256" key="13">
    <source>
        <dbReference type="ARBA" id="ARBA00023152"/>
    </source>
</evidence>
<dbReference type="InterPro" id="IPR001576">
    <property type="entry name" value="Phosphoglycerate_kinase"/>
</dbReference>
<evidence type="ECO:0000313" key="18">
    <source>
        <dbReference type="EMBL" id="KRG22215.1"/>
    </source>
</evidence>
<dbReference type="RefSeq" id="WP_075065276.1">
    <property type="nucleotide sequence ID" value="NZ_LKAJ02000001.1"/>
</dbReference>
<evidence type="ECO:0000256" key="11">
    <source>
        <dbReference type="ARBA" id="ARBA00022777"/>
    </source>
</evidence>
<gene>
    <name evidence="14 18" type="primary">pgk</name>
    <name evidence="18" type="ORF">HT99x_00634</name>
    <name evidence="19" type="ORF">HT99x_014175</name>
</gene>
<dbReference type="Gene3D" id="3.40.50.1260">
    <property type="entry name" value="Phosphoglycerate kinase, N-terminal domain"/>
    <property type="match status" value="2"/>
</dbReference>
<keyword evidence="10 14" id="KW-0547">Nucleotide-binding</keyword>
<evidence type="ECO:0000256" key="3">
    <source>
        <dbReference type="ARBA" id="ARBA00004838"/>
    </source>
</evidence>
<dbReference type="InterPro" id="IPR036043">
    <property type="entry name" value="Phosphoglycerate_kinase_sf"/>
</dbReference>
<keyword evidence="12 14" id="KW-0067">ATP-binding</keyword>
<comment type="caution">
    <text evidence="14">Lacks conserved residue(s) required for the propagation of feature annotation.</text>
</comment>
<evidence type="ECO:0000256" key="6">
    <source>
        <dbReference type="ARBA" id="ARBA00013061"/>
    </source>
</evidence>